<reference evidence="3 4" key="1">
    <citation type="journal article" date="2016" name="Nat. Commun.">
        <title>Thousands of microbial genomes shed light on interconnected biogeochemical processes in an aquifer system.</title>
        <authorList>
            <person name="Anantharaman K."/>
            <person name="Brown C.T."/>
            <person name="Hug L.A."/>
            <person name="Sharon I."/>
            <person name="Castelle C.J."/>
            <person name="Probst A.J."/>
            <person name="Thomas B.C."/>
            <person name="Singh A."/>
            <person name="Wilkins M.J."/>
            <person name="Karaoz U."/>
            <person name="Brodie E.L."/>
            <person name="Williams K.H."/>
            <person name="Hubbard S.S."/>
            <person name="Banfield J.F."/>
        </authorList>
    </citation>
    <scope>NUCLEOTIDE SEQUENCE [LARGE SCALE GENOMIC DNA]</scope>
</reference>
<organism evidence="3 4">
    <name type="scientific">Candidatus Sungbacteria bacterium RIFCSPHIGHO2_01_FULL_50_25</name>
    <dbReference type="NCBI Taxonomy" id="1802265"/>
    <lineage>
        <taxon>Bacteria</taxon>
        <taxon>Candidatus Sungiibacteriota</taxon>
    </lineage>
</organism>
<protein>
    <recommendedName>
        <fullName evidence="2">Methylated-DNA-[protein]-cysteine S-methyltransferase DNA binding domain-containing protein</fullName>
    </recommendedName>
</protein>
<dbReference type="Proteomes" id="UP000178574">
    <property type="component" value="Unassembled WGS sequence"/>
</dbReference>
<evidence type="ECO:0000259" key="2">
    <source>
        <dbReference type="Pfam" id="PF01035"/>
    </source>
</evidence>
<dbReference type="AlphaFoldDB" id="A0A1G2KAP3"/>
<feature type="domain" description="Methylated-DNA-[protein]-cysteine S-methyltransferase DNA binding" evidence="2">
    <location>
        <begin position="6"/>
        <end position="88"/>
    </location>
</feature>
<comment type="caution">
    <text evidence="3">The sequence shown here is derived from an EMBL/GenBank/DDBJ whole genome shotgun (WGS) entry which is preliminary data.</text>
</comment>
<evidence type="ECO:0000313" key="4">
    <source>
        <dbReference type="Proteomes" id="UP000178574"/>
    </source>
</evidence>
<evidence type="ECO:0000313" key="3">
    <source>
        <dbReference type="EMBL" id="OGZ96519.1"/>
    </source>
</evidence>
<dbReference type="InterPro" id="IPR014048">
    <property type="entry name" value="MethylDNA_cys_MeTrfase_DNA-bd"/>
</dbReference>
<proteinExistence type="predicted"/>
<keyword evidence="1" id="KW-0227">DNA damage</keyword>
<sequence length="111" mass="12938">MKKESNFYSKVYEVVKKIPAGKVATYQQVATIVSTPRAAQAIGWALRALPDYHNIPWQRVINSQGMISIENLRAPKSLQVKLLREENVEVKEVDGNYFVDLQKYLWRPYRR</sequence>
<name>A0A1G2KAP3_9BACT</name>
<dbReference type="InterPro" id="IPR036217">
    <property type="entry name" value="MethylDNA_cys_MeTrfase_DNAb"/>
</dbReference>
<dbReference type="CDD" id="cd06445">
    <property type="entry name" value="ATase"/>
    <property type="match status" value="1"/>
</dbReference>
<dbReference type="Gene3D" id="1.10.10.10">
    <property type="entry name" value="Winged helix-like DNA-binding domain superfamily/Winged helix DNA-binding domain"/>
    <property type="match status" value="1"/>
</dbReference>
<dbReference type="GO" id="GO:0003824">
    <property type="term" value="F:catalytic activity"/>
    <property type="evidence" value="ECO:0007669"/>
    <property type="project" value="InterPro"/>
</dbReference>
<dbReference type="Pfam" id="PF01035">
    <property type="entry name" value="DNA_binding_1"/>
    <property type="match status" value="1"/>
</dbReference>
<evidence type="ECO:0000256" key="1">
    <source>
        <dbReference type="ARBA" id="ARBA00022763"/>
    </source>
</evidence>
<dbReference type="InterPro" id="IPR036388">
    <property type="entry name" value="WH-like_DNA-bd_sf"/>
</dbReference>
<dbReference type="PANTHER" id="PTHR42942:SF1">
    <property type="entry name" value="ALKYLTRANSFERASE-LIKE PROTEIN 1"/>
    <property type="match status" value="1"/>
</dbReference>
<dbReference type="InterPro" id="IPR052520">
    <property type="entry name" value="ATL_DNA_repair"/>
</dbReference>
<dbReference type="PANTHER" id="PTHR42942">
    <property type="entry name" value="6-O-METHYLGUANINE DNA METHYLTRANSFERASE"/>
    <property type="match status" value="1"/>
</dbReference>
<gene>
    <name evidence="3" type="ORF">A2847_02525</name>
</gene>
<dbReference type="SUPFAM" id="SSF46767">
    <property type="entry name" value="Methylated DNA-protein cysteine methyltransferase, C-terminal domain"/>
    <property type="match status" value="1"/>
</dbReference>
<accession>A0A1G2KAP3</accession>
<dbReference type="EMBL" id="MHQD01000010">
    <property type="protein sequence ID" value="OGZ96519.1"/>
    <property type="molecule type" value="Genomic_DNA"/>
</dbReference>
<dbReference type="GO" id="GO:0006281">
    <property type="term" value="P:DNA repair"/>
    <property type="evidence" value="ECO:0007669"/>
    <property type="project" value="InterPro"/>
</dbReference>